<dbReference type="EMBL" id="JACHFV010000003">
    <property type="protein sequence ID" value="MBB5294285.1"/>
    <property type="molecule type" value="Genomic_DNA"/>
</dbReference>
<evidence type="ECO:0000313" key="4">
    <source>
        <dbReference type="Proteomes" id="UP000308000"/>
    </source>
</evidence>
<name>A0AAJ5K590_9DEIO</name>
<evidence type="ECO:0000313" key="5">
    <source>
        <dbReference type="Proteomes" id="UP000536909"/>
    </source>
</evidence>
<evidence type="ECO:0000313" key="2">
    <source>
        <dbReference type="EMBL" id="MBB5294285.1"/>
    </source>
</evidence>
<dbReference type="EMBL" id="VBRC01000005">
    <property type="protein sequence ID" value="TLK27860.1"/>
    <property type="molecule type" value="Genomic_DNA"/>
</dbReference>
<accession>A0AAJ5K590</accession>
<dbReference type="Proteomes" id="UP000308000">
    <property type="component" value="Unassembled WGS sequence"/>
</dbReference>
<reference evidence="2 5" key="2">
    <citation type="submission" date="2020-08" db="EMBL/GenBank/DDBJ databases">
        <title>Genomic Encyclopedia of Type Strains, Phase IV (KMG-IV): sequencing the most valuable type-strain genomes for metagenomic binning, comparative biology and taxonomic classification.</title>
        <authorList>
            <person name="Goeker M."/>
        </authorList>
    </citation>
    <scope>NUCLEOTIDE SEQUENCE [LARGE SCALE GENOMIC DNA]</scope>
    <source>
        <strain evidence="2 5">DSM 105434</strain>
    </source>
</reference>
<reference evidence="3 4" key="1">
    <citation type="submission" date="2019-04" db="EMBL/GenBank/DDBJ databases">
        <title>Deinococcus metalilatus MA1002 mutant No.5.</title>
        <authorList>
            <person name="Park W."/>
            <person name="Park C."/>
        </authorList>
    </citation>
    <scope>NUCLEOTIDE SEQUENCE [LARGE SCALE GENOMIC DNA]</scope>
    <source>
        <strain evidence="3 4">MA1002-m5</strain>
    </source>
</reference>
<comment type="caution">
    <text evidence="3">The sequence shown here is derived from an EMBL/GenBank/DDBJ whole genome shotgun (WGS) entry which is preliminary data.</text>
</comment>
<dbReference type="AlphaFoldDB" id="A0AAJ5K590"/>
<proteinExistence type="predicted"/>
<gene>
    <name evidence="3" type="ORF">FCS05_08030</name>
    <name evidence="2" type="ORF">HNQ10_001099</name>
</gene>
<dbReference type="Proteomes" id="UP000536909">
    <property type="component" value="Unassembled WGS sequence"/>
</dbReference>
<protein>
    <submittedName>
        <fullName evidence="3">Uncharacterized protein</fullName>
    </submittedName>
</protein>
<evidence type="ECO:0000256" key="1">
    <source>
        <dbReference type="SAM" id="MobiDB-lite"/>
    </source>
</evidence>
<feature type="region of interest" description="Disordered" evidence="1">
    <location>
        <begin position="1"/>
        <end position="64"/>
    </location>
</feature>
<organism evidence="3 4">
    <name type="scientific">Deinococcus metallilatus</name>
    <dbReference type="NCBI Taxonomy" id="1211322"/>
    <lineage>
        <taxon>Bacteria</taxon>
        <taxon>Thermotogati</taxon>
        <taxon>Deinococcota</taxon>
        <taxon>Deinococci</taxon>
        <taxon>Deinococcales</taxon>
        <taxon>Deinococcaceae</taxon>
        <taxon>Deinococcus</taxon>
    </lineage>
</organism>
<keyword evidence="5" id="KW-1185">Reference proteome</keyword>
<dbReference type="RefSeq" id="WP_129119349.1">
    <property type="nucleotide sequence ID" value="NZ_BSUI01000016.1"/>
</dbReference>
<evidence type="ECO:0000313" key="3">
    <source>
        <dbReference type="EMBL" id="TLK27860.1"/>
    </source>
</evidence>
<sequence length="64" mass="6781">MTHSPRPEAAPGRTPDRAPASPRTPYTPPRVQDLGPWQAVTLSYSVPGGPGGFLNPGRSDSRDV</sequence>